<protein>
    <submittedName>
        <fullName evidence="2">Uncharacterized protein</fullName>
    </submittedName>
</protein>
<dbReference type="AlphaFoldDB" id="A0A4Q2IUF5"/>
<keyword evidence="1" id="KW-0472">Membrane</keyword>
<evidence type="ECO:0000313" key="2">
    <source>
        <dbReference type="EMBL" id="RXZ32140.1"/>
    </source>
</evidence>
<dbReference type="OrthoDB" id="8374816at2"/>
<evidence type="ECO:0000313" key="3">
    <source>
        <dbReference type="Proteomes" id="UP000292347"/>
    </source>
</evidence>
<reference evidence="2 3" key="1">
    <citation type="submission" date="2019-01" db="EMBL/GenBank/DDBJ databases">
        <title>Sphingomonas mucosissima sp. nov. and Sphingomonas desiccabilis sp. nov., from biological soil crusts in the Colorado Plateau, USA.</title>
        <authorList>
            <person name="Zhu D."/>
        </authorList>
    </citation>
    <scope>NUCLEOTIDE SEQUENCE [LARGE SCALE GENOMIC DNA]</scope>
    <source>
        <strain evidence="2 3">CP1D</strain>
    </source>
</reference>
<keyword evidence="1" id="KW-1133">Transmembrane helix</keyword>
<keyword evidence="3" id="KW-1185">Reference proteome</keyword>
<evidence type="ECO:0000256" key="1">
    <source>
        <dbReference type="SAM" id="Phobius"/>
    </source>
</evidence>
<feature type="transmembrane region" description="Helical" evidence="1">
    <location>
        <begin position="44"/>
        <end position="62"/>
    </location>
</feature>
<name>A0A4Q2IUF5_9SPHN</name>
<comment type="caution">
    <text evidence="2">The sequence shown here is derived from an EMBL/GenBank/DDBJ whole genome shotgun (WGS) entry which is preliminary data.</text>
</comment>
<feature type="transmembrane region" description="Helical" evidence="1">
    <location>
        <begin position="7"/>
        <end position="24"/>
    </location>
</feature>
<dbReference type="EMBL" id="SDPT01000002">
    <property type="protein sequence ID" value="RXZ32140.1"/>
    <property type="molecule type" value="Genomic_DNA"/>
</dbReference>
<organism evidence="2 3">
    <name type="scientific">Sphingomonas desiccabilis</name>
    <dbReference type="NCBI Taxonomy" id="429134"/>
    <lineage>
        <taxon>Bacteria</taxon>
        <taxon>Pseudomonadati</taxon>
        <taxon>Pseudomonadota</taxon>
        <taxon>Alphaproteobacteria</taxon>
        <taxon>Sphingomonadales</taxon>
        <taxon>Sphingomonadaceae</taxon>
        <taxon>Sphingomonas</taxon>
    </lineage>
</organism>
<keyword evidence="1" id="KW-0812">Transmembrane</keyword>
<sequence length="67" mass="7257">MRPARRLLMIAGAIAAIVGLFWIGQGTGIVRWPASSFMIDQYNWVLTGTVTAVAGLVAILIARRMRG</sequence>
<dbReference type="Proteomes" id="UP000292347">
    <property type="component" value="Unassembled WGS sequence"/>
</dbReference>
<accession>A0A4Q2IUF5</accession>
<proteinExistence type="predicted"/>
<gene>
    <name evidence="2" type="ORF">EO081_13285</name>
</gene>